<reference evidence="2" key="1">
    <citation type="journal article" date="2022" name="Int. J. Mol. Sci.">
        <title>Draft Genome of Tanacetum Coccineum: Genomic Comparison of Closely Related Tanacetum-Family Plants.</title>
        <authorList>
            <person name="Yamashiro T."/>
            <person name="Shiraishi A."/>
            <person name="Nakayama K."/>
            <person name="Satake H."/>
        </authorList>
    </citation>
    <scope>NUCLEOTIDE SEQUENCE</scope>
</reference>
<organism evidence="2 3">
    <name type="scientific">Tanacetum coccineum</name>
    <dbReference type="NCBI Taxonomy" id="301880"/>
    <lineage>
        <taxon>Eukaryota</taxon>
        <taxon>Viridiplantae</taxon>
        <taxon>Streptophyta</taxon>
        <taxon>Embryophyta</taxon>
        <taxon>Tracheophyta</taxon>
        <taxon>Spermatophyta</taxon>
        <taxon>Magnoliopsida</taxon>
        <taxon>eudicotyledons</taxon>
        <taxon>Gunneridae</taxon>
        <taxon>Pentapetalae</taxon>
        <taxon>asterids</taxon>
        <taxon>campanulids</taxon>
        <taxon>Asterales</taxon>
        <taxon>Asteraceae</taxon>
        <taxon>Asteroideae</taxon>
        <taxon>Anthemideae</taxon>
        <taxon>Anthemidinae</taxon>
        <taxon>Tanacetum</taxon>
    </lineage>
</organism>
<sequence length="145" mass="16072">MCTYLRNMANYKHNTEVVEGSRSQAEGSKKKTRAVLDKESVKRQKLEDDAEKEELNACLEVVPKDDEAVNIASLATKYPIVMTADDQAEEGPTNFALMAYTSSGSSSSDSEVSTRSKACLKSYKAGLESVEARTQNVYKKKMHCF</sequence>
<name>A0ABQ5IIE8_9ASTR</name>
<evidence type="ECO:0000313" key="2">
    <source>
        <dbReference type="EMBL" id="GJT99948.1"/>
    </source>
</evidence>
<reference evidence="2" key="2">
    <citation type="submission" date="2022-01" db="EMBL/GenBank/DDBJ databases">
        <authorList>
            <person name="Yamashiro T."/>
            <person name="Shiraishi A."/>
            <person name="Satake H."/>
            <person name="Nakayama K."/>
        </authorList>
    </citation>
    <scope>NUCLEOTIDE SEQUENCE</scope>
</reference>
<keyword evidence="3" id="KW-1185">Reference proteome</keyword>
<accession>A0ABQ5IIE8</accession>
<comment type="caution">
    <text evidence="2">The sequence shown here is derived from an EMBL/GenBank/DDBJ whole genome shotgun (WGS) entry which is preliminary data.</text>
</comment>
<evidence type="ECO:0000313" key="3">
    <source>
        <dbReference type="Proteomes" id="UP001151760"/>
    </source>
</evidence>
<feature type="region of interest" description="Disordered" evidence="1">
    <location>
        <begin position="17"/>
        <end position="36"/>
    </location>
</feature>
<gene>
    <name evidence="2" type="ORF">Tco_1110287</name>
</gene>
<dbReference type="Proteomes" id="UP001151760">
    <property type="component" value="Unassembled WGS sequence"/>
</dbReference>
<dbReference type="EMBL" id="BQNB010020817">
    <property type="protein sequence ID" value="GJT99948.1"/>
    <property type="molecule type" value="Genomic_DNA"/>
</dbReference>
<proteinExistence type="predicted"/>
<evidence type="ECO:0000256" key="1">
    <source>
        <dbReference type="SAM" id="MobiDB-lite"/>
    </source>
</evidence>
<protein>
    <submittedName>
        <fullName evidence="2">Uncharacterized protein</fullName>
    </submittedName>
</protein>